<dbReference type="OrthoDB" id="9801773at2"/>
<dbReference type="InterPro" id="IPR001509">
    <property type="entry name" value="Epimerase_deHydtase"/>
</dbReference>
<protein>
    <submittedName>
        <fullName evidence="4">TIGR01777 family protein</fullName>
    </submittedName>
</protein>
<name>A0A1L3MTE5_9BACI</name>
<accession>A0A1L3MTE5</accession>
<evidence type="ECO:0000256" key="1">
    <source>
        <dbReference type="ARBA" id="ARBA00009353"/>
    </source>
</evidence>
<gene>
    <name evidence="4" type="ORF">A9C19_13070</name>
</gene>
<evidence type="ECO:0000313" key="5">
    <source>
        <dbReference type="Proteomes" id="UP000181936"/>
    </source>
</evidence>
<dbReference type="STRING" id="1547283.A9C19_13070"/>
<keyword evidence="5" id="KW-1185">Reference proteome</keyword>
<dbReference type="Gene3D" id="3.40.50.720">
    <property type="entry name" value="NAD(P)-binding Rossmann-like Domain"/>
    <property type="match status" value="1"/>
</dbReference>
<dbReference type="RefSeq" id="WP_072580400.1">
    <property type="nucleotide sequence ID" value="NZ_CP016020.1"/>
</dbReference>
<sequence>MKKIILAGGSGFLGGKLAAYLLKRNYEVTILTRGKGRKENQITYIHWDGETMNDWVSEIDGSDAVINFTGKSVNCIYTKKNKQALIESRIHSVKVLQEAILSCKNPPQAFVQAGSLAIYGNTKQVCEETSEHGEGFSVEICEKWEEQFFRVELPETRKVLYRIGFVLGKGGGALDPLKKLVSLNLGGTVGSGTQYISWLHIDDCNEMFVKAIEEKTYEGIFNATSPTPVTNKEFMKSLRKVMGKGWSPPAPAPLVWLGAYTVMRTEPSLALTGRNCIPKRLLDQHFSFQYVELEHALKDTV</sequence>
<dbReference type="InterPro" id="IPR036291">
    <property type="entry name" value="NAD(P)-bd_dom_sf"/>
</dbReference>
<dbReference type="Proteomes" id="UP000181936">
    <property type="component" value="Chromosome"/>
</dbReference>
<evidence type="ECO:0000259" key="2">
    <source>
        <dbReference type="Pfam" id="PF01370"/>
    </source>
</evidence>
<feature type="domain" description="DUF1731" evidence="3">
    <location>
        <begin position="264"/>
        <end position="299"/>
    </location>
</feature>
<organism evidence="4 5">
    <name type="scientific">Bacillus weihaiensis</name>
    <dbReference type="NCBI Taxonomy" id="1547283"/>
    <lineage>
        <taxon>Bacteria</taxon>
        <taxon>Bacillati</taxon>
        <taxon>Bacillota</taxon>
        <taxon>Bacilli</taxon>
        <taxon>Bacillales</taxon>
        <taxon>Bacillaceae</taxon>
        <taxon>Bacillus</taxon>
    </lineage>
</organism>
<dbReference type="Pfam" id="PF01370">
    <property type="entry name" value="Epimerase"/>
    <property type="match status" value="1"/>
</dbReference>
<dbReference type="InterPro" id="IPR013549">
    <property type="entry name" value="DUF1731"/>
</dbReference>
<proteinExistence type="inferred from homology"/>
<dbReference type="EMBL" id="CP016020">
    <property type="protein sequence ID" value="APH05607.1"/>
    <property type="molecule type" value="Genomic_DNA"/>
</dbReference>
<evidence type="ECO:0000313" key="4">
    <source>
        <dbReference type="EMBL" id="APH05607.1"/>
    </source>
</evidence>
<reference evidence="4 5" key="1">
    <citation type="journal article" date="2016" name="Sci. Rep.">
        <title>Complete genome sequence and transcriptomic analysis of a novel marine strain Bacillus weihaiensis reveals the mechanism of brown algae degradation.</title>
        <authorList>
            <person name="Zhu Y."/>
            <person name="Chen P."/>
            <person name="Bao Y."/>
            <person name="Men Y."/>
            <person name="Zeng Y."/>
            <person name="Yang J."/>
            <person name="Sun J."/>
            <person name="Sun Y."/>
        </authorList>
    </citation>
    <scope>NUCLEOTIDE SEQUENCE [LARGE SCALE GENOMIC DNA]</scope>
    <source>
        <strain evidence="4 5">Alg07</strain>
    </source>
</reference>
<dbReference type="NCBIfam" id="TIGR01777">
    <property type="entry name" value="yfcH"/>
    <property type="match status" value="1"/>
</dbReference>
<dbReference type="SUPFAM" id="SSF51735">
    <property type="entry name" value="NAD(P)-binding Rossmann-fold domains"/>
    <property type="match status" value="1"/>
</dbReference>
<dbReference type="PANTHER" id="PTHR11092">
    <property type="entry name" value="SUGAR NUCLEOTIDE EPIMERASE RELATED"/>
    <property type="match status" value="1"/>
</dbReference>
<dbReference type="KEGG" id="bwh:A9C19_13070"/>
<dbReference type="Pfam" id="PF08338">
    <property type="entry name" value="DUF1731"/>
    <property type="match status" value="1"/>
</dbReference>
<evidence type="ECO:0000259" key="3">
    <source>
        <dbReference type="Pfam" id="PF08338"/>
    </source>
</evidence>
<comment type="similarity">
    <text evidence="1">Belongs to the NAD(P)-dependent epimerase/dehydratase family. SDR39U1 subfamily.</text>
</comment>
<dbReference type="AlphaFoldDB" id="A0A1L3MTE5"/>
<dbReference type="InterPro" id="IPR010099">
    <property type="entry name" value="SDR39U1"/>
</dbReference>
<dbReference type="PANTHER" id="PTHR11092:SF0">
    <property type="entry name" value="EPIMERASE FAMILY PROTEIN SDR39U1"/>
    <property type="match status" value="1"/>
</dbReference>
<dbReference type="CDD" id="cd05242">
    <property type="entry name" value="SDR_a8"/>
    <property type="match status" value="1"/>
</dbReference>
<feature type="domain" description="NAD-dependent epimerase/dehydratase" evidence="2">
    <location>
        <begin position="4"/>
        <end position="131"/>
    </location>
</feature>